<accession>A0A7G8Q4H4</accession>
<gene>
    <name evidence="2" type="ORF">H8F01_00435</name>
</gene>
<name>A0A7G8Q4H4_9GAMM</name>
<reference evidence="2 3" key="1">
    <citation type="submission" date="2020-08" db="EMBL/GenBank/DDBJ databases">
        <title>Dyella sp. G9 isolated from forest soil.</title>
        <authorList>
            <person name="Fu J."/>
            <person name="Qiu L."/>
        </authorList>
    </citation>
    <scope>NUCLEOTIDE SEQUENCE [LARGE SCALE GENOMIC DNA]</scope>
    <source>
        <strain evidence="2 3">G9</strain>
    </source>
</reference>
<feature type="coiled-coil region" evidence="1">
    <location>
        <begin position="50"/>
        <end position="84"/>
    </location>
</feature>
<evidence type="ECO:0000313" key="3">
    <source>
        <dbReference type="Proteomes" id="UP000515873"/>
    </source>
</evidence>
<evidence type="ECO:0000256" key="1">
    <source>
        <dbReference type="SAM" id="Coils"/>
    </source>
</evidence>
<organism evidence="2 3">
    <name type="scientific">Dyella telluris</name>
    <dbReference type="NCBI Taxonomy" id="2763498"/>
    <lineage>
        <taxon>Bacteria</taxon>
        <taxon>Pseudomonadati</taxon>
        <taxon>Pseudomonadota</taxon>
        <taxon>Gammaproteobacteria</taxon>
        <taxon>Lysobacterales</taxon>
        <taxon>Rhodanobacteraceae</taxon>
        <taxon>Dyella</taxon>
    </lineage>
</organism>
<keyword evidence="1" id="KW-0175">Coiled coil</keyword>
<protein>
    <submittedName>
        <fullName evidence="2">Uncharacterized protein</fullName>
    </submittedName>
</protein>
<dbReference type="KEGG" id="dtl:H8F01_00435"/>
<sequence>MEQKIETQSERKTLMVDEKTYDKVSAAAKRGGSGVTRGVVVAALIDLVGQDQLDRKLAEIAAEAKAAREKKSEQRSKLSELAEVLSPAEIEALLRQARQRQGS</sequence>
<dbReference type="RefSeq" id="WP_187057141.1">
    <property type="nucleotide sequence ID" value="NZ_CP060412.1"/>
</dbReference>
<keyword evidence="3" id="KW-1185">Reference proteome</keyword>
<evidence type="ECO:0000313" key="2">
    <source>
        <dbReference type="EMBL" id="QNK01682.1"/>
    </source>
</evidence>
<proteinExistence type="predicted"/>
<dbReference type="AlphaFoldDB" id="A0A7G8Q4H4"/>
<dbReference type="Proteomes" id="UP000515873">
    <property type="component" value="Chromosome"/>
</dbReference>
<dbReference type="EMBL" id="CP060412">
    <property type="protein sequence ID" value="QNK01682.1"/>
    <property type="molecule type" value="Genomic_DNA"/>
</dbReference>